<dbReference type="SUPFAM" id="SSF109854">
    <property type="entry name" value="DinB/YfiT-like putative metalloenzymes"/>
    <property type="match status" value="1"/>
</dbReference>
<accession>A0A222VMZ0</accession>
<protein>
    <submittedName>
        <fullName evidence="1">Uncharacterized protein</fullName>
    </submittedName>
</protein>
<reference evidence="1 2" key="1">
    <citation type="submission" date="2016-10" db="EMBL/GenBank/DDBJ databases">
        <authorList>
            <person name="de Groot N.N."/>
        </authorList>
    </citation>
    <scope>NUCLEOTIDE SEQUENCE [LARGE SCALE GENOMIC DNA]</scope>
    <source>
        <strain evidence="1 2">CGMCC 4.5506</strain>
    </source>
</reference>
<dbReference type="InterPro" id="IPR034660">
    <property type="entry name" value="DinB/YfiT-like"/>
</dbReference>
<dbReference type="Proteomes" id="UP000199494">
    <property type="component" value="Unassembled WGS sequence"/>
</dbReference>
<evidence type="ECO:0000313" key="2">
    <source>
        <dbReference type="Proteomes" id="UP000199494"/>
    </source>
</evidence>
<dbReference type="RefSeq" id="WP_091795507.1">
    <property type="nucleotide sequence ID" value="NZ_CP016353.1"/>
</dbReference>
<organism evidence="1 2">
    <name type="scientific">Prauserella marina</name>
    <dbReference type="NCBI Taxonomy" id="530584"/>
    <lineage>
        <taxon>Bacteria</taxon>
        <taxon>Bacillati</taxon>
        <taxon>Actinomycetota</taxon>
        <taxon>Actinomycetes</taxon>
        <taxon>Pseudonocardiales</taxon>
        <taxon>Pseudonocardiaceae</taxon>
        <taxon>Prauserella</taxon>
    </lineage>
</organism>
<dbReference type="KEGG" id="pmad:BAY61_10050"/>
<sequence length="168" mass="19167">MNEDPRTHPPREGDERASLTGFLDFQRQTLAVKCAGLNAEQLRRKTVPPSDMSLIGLVRHMAEIERGWFEKVMNGEQLDTYWGMRPDGDYAEFDVDDAEPDEAFAVWNKACARSSEIVAAIESLDTVRHHGDLGYSLRWVLIHMIEEYARHNGHADLLRERIDGETGE</sequence>
<gene>
    <name evidence="1" type="ORF">SAMN05421630_101373</name>
</gene>
<dbReference type="InterPro" id="IPR007061">
    <property type="entry name" value="MST-like"/>
</dbReference>
<dbReference type="AlphaFoldDB" id="A0A222VMZ0"/>
<keyword evidence="2" id="KW-1185">Reference proteome</keyword>
<dbReference type="EMBL" id="FMZE01000001">
    <property type="protein sequence ID" value="SDC08681.1"/>
    <property type="molecule type" value="Genomic_DNA"/>
</dbReference>
<dbReference type="Gene3D" id="1.20.120.450">
    <property type="entry name" value="dinb family like domain"/>
    <property type="match status" value="1"/>
</dbReference>
<dbReference type="Pfam" id="PF04978">
    <property type="entry name" value="MST"/>
    <property type="match status" value="1"/>
</dbReference>
<dbReference type="OrthoDB" id="4548523at2"/>
<name>A0A222VMZ0_9PSEU</name>
<evidence type="ECO:0000313" key="1">
    <source>
        <dbReference type="EMBL" id="SDC08681.1"/>
    </source>
</evidence>
<dbReference type="STRING" id="530584.SAMN05421630_101373"/>
<proteinExistence type="predicted"/>